<sequence length="109" mass="12598">MKLSKQQSQVLDKMGIPRWTLKPQSARVPSDERIHWYRVGSLYLNSAQPLPVQLPRWLRDLIILFDTRPTAVKPPLQADLVISVDEVNSKIRTPAAKKALWRTIQQCQK</sequence>
<comment type="caution">
    <text evidence="1">The sequence shown here is derived from an EMBL/GenBank/DDBJ whole genome shotgun (WGS) entry which is preliminary data.</text>
</comment>
<reference evidence="1 2" key="1">
    <citation type="journal article" date="2018" name="Nat. Biotechnol.">
        <title>A standardized bacterial taxonomy based on genome phylogeny substantially revises the tree of life.</title>
        <authorList>
            <person name="Parks D.H."/>
            <person name="Chuvochina M."/>
            <person name="Waite D.W."/>
            <person name="Rinke C."/>
            <person name="Skarshewski A."/>
            <person name="Chaumeil P.A."/>
            <person name="Hugenholtz P."/>
        </authorList>
    </citation>
    <scope>NUCLEOTIDE SEQUENCE [LARGE SCALE GENOMIC DNA]</scope>
    <source>
        <strain evidence="1">UBA9360</strain>
    </source>
</reference>
<evidence type="ECO:0000313" key="2">
    <source>
        <dbReference type="Proteomes" id="UP000262878"/>
    </source>
</evidence>
<organism evidence="1 2">
    <name type="scientific">Idiomarina baltica</name>
    <dbReference type="NCBI Taxonomy" id="190892"/>
    <lineage>
        <taxon>Bacteria</taxon>
        <taxon>Pseudomonadati</taxon>
        <taxon>Pseudomonadota</taxon>
        <taxon>Gammaproteobacteria</taxon>
        <taxon>Alteromonadales</taxon>
        <taxon>Idiomarinaceae</taxon>
        <taxon>Idiomarina</taxon>
    </lineage>
</organism>
<evidence type="ECO:0000313" key="1">
    <source>
        <dbReference type="EMBL" id="HAR56488.1"/>
    </source>
</evidence>
<dbReference type="RefSeq" id="WP_006956463.1">
    <property type="nucleotide sequence ID" value="NZ_DAIRLQ010000005.1"/>
</dbReference>
<dbReference type="EMBL" id="DMUP01000160">
    <property type="protein sequence ID" value="HAR56488.1"/>
    <property type="molecule type" value="Genomic_DNA"/>
</dbReference>
<proteinExistence type="predicted"/>
<name>A0A348WPM6_9GAMM</name>
<accession>A0A348WPM6</accession>
<dbReference type="AlphaFoldDB" id="A0A348WPM6"/>
<dbReference type="Proteomes" id="UP000262878">
    <property type="component" value="Unassembled WGS sequence"/>
</dbReference>
<dbReference type="STRING" id="314276.OS145_09990"/>
<gene>
    <name evidence="1" type="ORF">DCR58_06855</name>
</gene>
<protein>
    <submittedName>
        <fullName evidence="1">Uncharacterized protein</fullName>
    </submittedName>
</protein>